<dbReference type="InterPro" id="IPR052053">
    <property type="entry name" value="IM_YidH-like"/>
</dbReference>
<evidence type="ECO:0000256" key="1">
    <source>
        <dbReference type="ARBA" id="ARBA00004651"/>
    </source>
</evidence>
<keyword evidence="3 6" id="KW-0812">Transmembrane</keyword>
<evidence type="ECO:0000259" key="7">
    <source>
        <dbReference type="Pfam" id="PF02656"/>
    </source>
</evidence>
<dbReference type="GO" id="GO:0000271">
    <property type="term" value="P:polysaccharide biosynthetic process"/>
    <property type="evidence" value="ECO:0007669"/>
    <property type="project" value="InterPro"/>
</dbReference>
<feature type="transmembrane region" description="Helical" evidence="6">
    <location>
        <begin position="257"/>
        <end position="279"/>
    </location>
</feature>
<feature type="transmembrane region" description="Helical" evidence="6">
    <location>
        <begin position="190"/>
        <end position="211"/>
    </location>
</feature>
<keyword evidence="2" id="KW-1003">Cell membrane</keyword>
<dbReference type="GO" id="GO:0005886">
    <property type="term" value="C:plasma membrane"/>
    <property type="evidence" value="ECO:0007669"/>
    <property type="project" value="UniProtKB-SubCell"/>
</dbReference>
<accession>A0A1H5RBC5</accession>
<keyword evidence="10" id="KW-1185">Reference proteome</keyword>
<evidence type="ECO:0000256" key="4">
    <source>
        <dbReference type="ARBA" id="ARBA00022989"/>
    </source>
</evidence>
<dbReference type="EMBL" id="FNUJ01000008">
    <property type="protein sequence ID" value="SEF35696.1"/>
    <property type="molecule type" value="Genomic_DNA"/>
</dbReference>
<dbReference type="PANTHER" id="PTHR34187:SF2">
    <property type="entry name" value="DUF202 DOMAIN-CONTAINING PROTEIN"/>
    <property type="match status" value="1"/>
</dbReference>
<keyword evidence="4 6" id="KW-1133">Transmembrane helix</keyword>
<evidence type="ECO:0000256" key="5">
    <source>
        <dbReference type="ARBA" id="ARBA00023136"/>
    </source>
</evidence>
<dbReference type="InterPro" id="IPR003807">
    <property type="entry name" value="DUF202"/>
</dbReference>
<keyword evidence="5 6" id="KW-0472">Membrane</keyword>
<dbReference type="Pfam" id="PF02656">
    <property type="entry name" value="DUF202"/>
    <property type="match status" value="1"/>
</dbReference>
<name>A0A1H5RBC5_9PSEU</name>
<evidence type="ECO:0000256" key="2">
    <source>
        <dbReference type="ARBA" id="ARBA00022475"/>
    </source>
</evidence>
<comment type="subcellular location">
    <subcellularLocation>
        <location evidence="1">Cell membrane</location>
        <topology evidence="1">Multi-pass membrane protein</topology>
    </subcellularLocation>
</comment>
<protein>
    <submittedName>
        <fullName evidence="9">Uncharacterized membrane protein YidH, DUF202 family</fullName>
    </submittedName>
</protein>
<dbReference type="PANTHER" id="PTHR34187">
    <property type="entry name" value="FGR18P"/>
    <property type="match status" value="1"/>
</dbReference>
<evidence type="ECO:0000256" key="6">
    <source>
        <dbReference type="SAM" id="Phobius"/>
    </source>
</evidence>
<feature type="transmembrane region" description="Helical" evidence="6">
    <location>
        <begin position="93"/>
        <end position="114"/>
    </location>
</feature>
<evidence type="ECO:0000256" key="3">
    <source>
        <dbReference type="ARBA" id="ARBA00022692"/>
    </source>
</evidence>
<gene>
    <name evidence="9" type="ORF">SAMN05421837_108289</name>
</gene>
<feature type="transmembrane region" description="Helical" evidence="6">
    <location>
        <begin position="27"/>
        <end position="48"/>
    </location>
</feature>
<feature type="transmembrane region" description="Helical" evidence="6">
    <location>
        <begin position="126"/>
        <end position="145"/>
    </location>
</feature>
<evidence type="ECO:0000313" key="10">
    <source>
        <dbReference type="Proteomes" id="UP000198878"/>
    </source>
</evidence>
<organism evidence="9 10">
    <name type="scientific">Amycolatopsis pretoriensis</name>
    <dbReference type="NCBI Taxonomy" id="218821"/>
    <lineage>
        <taxon>Bacteria</taxon>
        <taxon>Bacillati</taxon>
        <taxon>Actinomycetota</taxon>
        <taxon>Actinomycetes</taxon>
        <taxon>Pseudonocardiales</taxon>
        <taxon>Pseudonocardiaceae</taxon>
        <taxon>Amycolatopsis</taxon>
    </lineage>
</organism>
<dbReference type="Pfam" id="PF04138">
    <property type="entry name" value="GtrA_DPMS_TM"/>
    <property type="match status" value="1"/>
</dbReference>
<proteinExistence type="predicted"/>
<dbReference type="STRING" id="218821.SAMN05421837_108289"/>
<evidence type="ECO:0000313" key="9">
    <source>
        <dbReference type="EMBL" id="SEF35696.1"/>
    </source>
</evidence>
<dbReference type="Proteomes" id="UP000198878">
    <property type="component" value="Unassembled WGS sequence"/>
</dbReference>
<sequence length="280" mass="29636">MATTRCAPGHRLLAADPDRHHELGTHAAWYVVAGVVTTGVQAVLFLLLRDELGSQVANLVAIALTTIGNTEFHRRVTFAGRQSNAGKRHLQDLLTFAFYAGYGSAVLAILDAVVDRPTSWEETGTLLLASLVGGFVRFAVLRWWVFAHRTEGATVAHTASVGAVASEDITPHAGGSEPDYRFTLANERTFLAWLRTALGLLAGGVAVHQLVPAPAPASAVLAGLCVVLAAALAATAYPRWRRVQIAMRAGEPLPRSWMIVVLTGGLLALIVAAAVLLVVS</sequence>
<feature type="domain" description="DUF202" evidence="7">
    <location>
        <begin position="181"/>
        <end position="244"/>
    </location>
</feature>
<dbReference type="InterPro" id="IPR007267">
    <property type="entry name" value="GtrA_DPMS_TM"/>
</dbReference>
<feature type="domain" description="GtrA/DPMS transmembrane" evidence="8">
    <location>
        <begin position="30"/>
        <end position="146"/>
    </location>
</feature>
<evidence type="ECO:0000259" key="8">
    <source>
        <dbReference type="Pfam" id="PF04138"/>
    </source>
</evidence>
<reference evidence="10" key="1">
    <citation type="submission" date="2016-10" db="EMBL/GenBank/DDBJ databases">
        <authorList>
            <person name="Varghese N."/>
            <person name="Submissions S."/>
        </authorList>
    </citation>
    <scope>NUCLEOTIDE SEQUENCE [LARGE SCALE GENOMIC DNA]</scope>
    <source>
        <strain evidence="10">DSM 44654</strain>
    </source>
</reference>
<dbReference type="AlphaFoldDB" id="A0A1H5RBC5"/>
<feature type="transmembrane region" description="Helical" evidence="6">
    <location>
        <begin position="217"/>
        <end position="237"/>
    </location>
</feature>